<accession>A0A8X6PBE4</accession>
<gene>
    <name evidence="1" type="ORF">NPIL_217901</name>
</gene>
<sequence>MHEIDFRNVGAGKHIASNKCPKSLLAGVTRRRIESIRKDTSPRFDLPFIMIRIYLKERFRPLWGSRGKGVEASAVFGALYDKKLCVRAGLKYFESENGCFRLAHFASVQNKVSSEELWVLR</sequence>
<organism evidence="1 2">
    <name type="scientific">Nephila pilipes</name>
    <name type="common">Giant wood spider</name>
    <name type="synonym">Nephila maculata</name>
    <dbReference type="NCBI Taxonomy" id="299642"/>
    <lineage>
        <taxon>Eukaryota</taxon>
        <taxon>Metazoa</taxon>
        <taxon>Ecdysozoa</taxon>
        <taxon>Arthropoda</taxon>
        <taxon>Chelicerata</taxon>
        <taxon>Arachnida</taxon>
        <taxon>Araneae</taxon>
        <taxon>Araneomorphae</taxon>
        <taxon>Entelegynae</taxon>
        <taxon>Araneoidea</taxon>
        <taxon>Nephilidae</taxon>
        <taxon>Nephila</taxon>
    </lineage>
</organism>
<dbReference type="Proteomes" id="UP000887013">
    <property type="component" value="Unassembled WGS sequence"/>
</dbReference>
<reference evidence="1" key="1">
    <citation type="submission" date="2020-08" db="EMBL/GenBank/DDBJ databases">
        <title>Multicomponent nature underlies the extraordinary mechanical properties of spider dragline silk.</title>
        <authorList>
            <person name="Kono N."/>
            <person name="Nakamura H."/>
            <person name="Mori M."/>
            <person name="Yoshida Y."/>
            <person name="Ohtoshi R."/>
            <person name="Malay A.D."/>
            <person name="Moran D.A.P."/>
            <person name="Tomita M."/>
            <person name="Numata K."/>
            <person name="Arakawa K."/>
        </authorList>
    </citation>
    <scope>NUCLEOTIDE SEQUENCE</scope>
</reference>
<keyword evidence="2" id="KW-1185">Reference proteome</keyword>
<proteinExistence type="predicted"/>
<name>A0A8X6PBE4_NEPPI</name>
<protein>
    <submittedName>
        <fullName evidence="1">Uncharacterized protein</fullName>
    </submittedName>
</protein>
<dbReference type="EMBL" id="BMAW01113802">
    <property type="protein sequence ID" value="GFT58882.1"/>
    <property type="molecule type" value="Genomic_DNA"/>
</dbReference>
<evidence type="ECO:0000313" key="1">
    <source>
        <dbReference type="EMBL" id="GFT58882.1"/>
    </source>
</evidence>
<comment type="caution">
    <text evidence="1">The sequence shown here is derived from an EMBL/GenBank/DDBJ whole genome shotgun (WGS) entry which is preliminary data.</text>
</comment>
<dbReference type="AlphaFoldDB" id="A0A8X6PBE4"/>
<evidence type="ECO:0000313" key="2">
    <source>
        <dbReference type="Proteomes" id="UP000887013"/>
    </source>
</evidence>